<dbReference type="GO" id="GO:0000428">
    <property type="term" value="C:DNA-directed RNA polymerase complex"/>
    <property type="evidence" value="ECO:0007669"/>
    <property type="project" value="UniProtKB-KW"/>
</dbReference>
<evidence type="ECO:0000256" key="7">
    <source>
        <dbReference type="ARBA" id="ARBA00022833"/>
    </source>
</evidence>
<keyword evidence="5" id="KW-0548">Nucleotidyltransferase</keyword>
<dbReference type="GO" id="GO:0046872">
    <property type="term" value="F:metal ion binding"/>
    <property type="evidence" value="ECO:0007669"/>
    <property type="project" value="UniProtKB-KW"/>
</dbReference>
<dbReference type="OrthoDB" id="270392at2759"/>
<dbReference type="GO" id="GO:0003899">
    <property type="term" value="F:DNA-directed RNA polymerase activity"/>
    <property type="evidence" value="ECO:0007669"/>
    <property type="project" value="UniProtKB-EC"/>
</dbReference>
<keyword evidence="8" id="KW-0804">Transcription</keyword>
<dbReference type="Gene3D" id="4.10.860.120">
    <property type="entry name" value="RNA polymerase II, clamp domain"/>
    <property type="match status" value="1"/>
</dbReference>
<feature type="region of interest" description="Disordered" evidence="9">
    <location>
        <begin position="1"/>
        <end position="39"/>
    </location>
</feature>
<dbReference type="GO" id="GO:0003677">
    <property type="term" value="F:DNA binding"/>
    <property type="evidence" value="ECO:0007669"/>
    <property type="project" value="InterPro"/>
</dbReference>
<keyword evidence="6" id="KW-0479">Metal-binding</keyword>
<dbReference type="KEGG" id="cvr:CHLNCDRAFT_138029"/>
<comment type="similarity">
    <text evidence="1">Belongs to the RNA polymerase beta' chain family. RpoC1 subfamily.</text>
</comment>
<dbReference type="InParanoid" id="E1Z536"/>
<evidence type="ECO:0000256" key="2">
    <source>
        <dbReference type="ARBA" id="ARBA00012418"/>
    </source>
</evidence>
<dbReference type="InterPro" id="IPR015700">
    <property type="entry name" value="RPC1"/>
</dbReference>
<sequence>MQQAPAPAGPSGPGQKAVPKDKVQHDALVSSKEPFREPNVPRKIKQIQFSVMSPAEIVNTAEFHVFERALYKMPERRPQPNGVLDPRLGFATAEEHNEQLGANLGKVADDLHPVRVLQLFSAIPQEDCELLDLAGRPEDLLVTNLPVPPVVEMDAGAGSNEDDITMKLMQVVEVNNILRQ</sequence>
<dbReference type="SUPFAM" id="SSF64484">
    <property type="entry name" value="beta and beta-prime subunits of DNA dependent RNA-polymerase"/>
    <property type="match status" value="1"/>
</dbReference>
<dbReference type="AlphaFoldDB" id="E1Z536"/>
<keyword evidence="12" id="KW-1185">Reference proteome</keyword>
<evidence type="ECO:0000256" key="9">
    <source>
        <dbReference type="SAM" id="MobiDB-lite"/>
    </source>
</evidence>
<evidence type="ECO:0000256" key="1">
    <source>
        <dbReference type="ARBA" id="ARBA00007207"/>
    </source>
</evidence>
<protein>
    <recommendedName>
        <fullName evidence="2">DNA-directed RNA polymerase</fullName>
        <ecNumber evidence="2">2.7.7.6</ecNumber>
    </recommendedName>
</protein>
<proteinExistence type="inferred from homology"/>
<dbReference type="eggNOG" id="KOG0261">
    <property type="taxonomic scope" value="Eukaryota"/>
</dbReference>
<dbReference type="PANTHER" id="PTHR48446:SF1">
    <property type="entry name" value="DNA-DIRECTED RNA POLYMERASE SUBUNIT BETA' N-TERMINAL SECTION"/>
    <property type="match status" value="1"/>
</dbReference>
<dbReference type="InterPro" id="IPR007080">
    <property type="entry name" value="RNA_pol_Rpb1_1"/>
</dbReference>
<dbReference type="GeneID" id="17358652"/>
<evidence type="ECO:0000313" key="12">
    <source>
        <dbReference type="Proteomes" id="UP000008141"/>
    </source>
</evidence>
<evidence type="ECO:0000313" key="11">
    <source>
        <dbReference type="EMBL" id="EFN59163.1"/>
    </source>
</evidence>
<feature type="non-terminal residue" evidence="11">
    <location>
        <position position="180"/>
    </location>
</feature>
<evidence type="ECO:0000256" key="8">
    <source>
        <dbReference type="ARBA" id="ARBA00023163"/>
    </source>
</evidence>
<evidence type="ECO:0000256" key="6">
    <source>
        <dbReference type="ARBA" id="ARBA00022723"/>
    </source>
</evidence>
<keyword evidence="3" id="KW-0240">DNA-directed RNA polymerase</keyword>
<keyword evidence="7" id="KW-0862">Zinc</keyword>
<dbReference type="EMBL" id="GL433836">
    <property type="protein sequence ID" value="EFN59163.1"/>
    <property type="molecule type" value="Genomic_DNA"/>
</dbReference>
<keyword evidence="4" id="KW-0808">Transferase</keyword>
<feature type="domain" description="RNA polymerase Rpb1" evidence="10">
    <location>
        <begin position="106"/>
        <end position="180"/>
    </location>
</feature>
<evidence type="ECO:0000256" key="3">
    <source>
        <dbReference type="ARBA" id="ARBA00022478"/>
    </source>
</evidence>
<organism evidence="12">
    <name type="scientific">Chlorella variabilis</name>
    <name type="common">Green alga</name>
    <dbReference type="NCBI Taxonomy" id="554065"/>
    <lineage>
        <taxon>Eukaryota</taxon>
        <taxon>Viridiplantae</taxon>
        <taxon>Chlorophyta</taxon>
        <taxon>core chlorophytes</taxon>
        <taxon>Trebouxiophyceae</taxon>
        <taxon>Chlorellales</taxon>
        <taxon>Chlorellaceae</taxon>
        <taxon>Chlorella clade</taxon>
        <taxon>Chlorella</taxon>
    </lineage>
</organism>
<gene>
    <name evidence="11" type="ORF">CHLNCDRAFT_138029</name>
</gene>
<reference evidence="11 12" key="1">
    <citation type="journal article" date="2010" name="Plant Cell">
        <title>The Chlorella variabilis NC64A genome reveals adaptation to photosymbiosis, coevolution with viruses, and cryptic sex.</title>
        <authorList>
            <person name="Blanc G."/>
            <person name="Duncan G."/>
            <person name="Agarkova I."/>
            <person name="Borodovsky M."/>
            <person name="Gurnon J."/>
            <person name="Kuo A."/>
            <person name="Lindquist E."/>
            <person name="Lucas S."/>
            <person name="Pangilinan J."/>
            <person name="Polle J."/>
            <person name="Salamov A."/>
            <person name="Terry A."/>
            <person name="Yamada T."/>
            <person name="Dunigan D.D."/>
            <person name="Grigoriev I.V."/>
            <person name="Claverie J.M."/>
            <person name="Van Etten J.L."/>
        </authorList>
    </citation>
    <scope>NUCLEOTIDE SEQUENCE [LARGE SCALE GENOMIC DNA]</scope>
    <source>
        <strain evidence="11 12">NC64A</strain>
    </source>
</reference>
<evidence type="ECO:0000256" key="5">
    <source>
        <dbReference type="ARBA" id="ARBA00022695"/>
    </source>
</evidence>
<dbReference type="Pfam" id="PF04997">
    <property type="entry name" value="RNA_pol_Rpb1_1"/>
    <property type="match status" value="1"/>
</dbReference>
<name>E1Z536_CHLVA</name>
<dbReference type="Proteomes" id="UP000008141">
    <property type="component" value="Unassembled WGS sequence"/>
</dbReference>
<accession>E1Z536</accession>
<evidence type="ECO:0000256" key="4">
    <source>
        <dbReference type="ARBA" id="ARBA00022679"/>
    </source>
</evidence>
<dbReference type="PANTHER" id="PTHR48446">
    <property type="entry name" value="DNA-DIRECTED RNA POLYMERASE SUBUNIT BETA' N-TERMINAL SECTION"/>
    <property type="match status" value="1"/>
</dbReference>
<dbReference type="STRING" id="554065.E1Z536"/>
<dbReference type="InterPro" id="IPR044893">
    <property type="entry name" value="RNA_pol_Rpb1_clamp_domain"/>
</dbReference>
<dbReference type="RefSeq" id="XP_005851265.1">
    <property type="nucleotide sequence ID" value="XM_005851203.1"/>
</dbReference>
<dbReference type="GO" id="GO:0006351">
    <property type="term" value="P:DNA-templated transcription"/>
    <property type="evidence" value="ECO:0007669"/>
    <property type="project" value="InterPro"/>
</dbReference>
<dbReference type="EC" id="2.7.7.6" evidence="2"/>
<evidence type="ECO:0000259" key="10">
    <source>
        <dbReference type="Pfam" id="PF04997"/>
    </source>
</evidence>